<feature type="region of interest" description="Disordered" evidence="1">
    <location>
        <begin position="336"/>
        <end position="367"/>
    </location>
</feature>
<keyword evidence="3" id="KW-1185">Reference proteome</keyword>
<accession>A0ABQ4N7X0</accession>
<dbReference type="Proteomes" id="UP000680304">
    <property type="component" value="Unassembled WGS sequence"/>
</dbReference>
<dbReference type="Gene3D" id="3.40.50.300">
    <property type="entry name" value="P-loop containing nucleotide triphosphate hydrolases"/>
    <property type="match status" value="1"/>
</dbReference>
<gene>
    <name evidence="2" type="ORF">PACILC2_29120</name>
</gene>
<proteinExistence type="predicted"/>
<sequence length="367" mass="39552">MQGGYPIDLLVVQPSFLREEEPSPNLPAAVLVKRKGECPRLREIEQYQPLPQLMQAISSAYAAIWGADLPAGTAGGAAVIGICSASGGAGKTVLALHAARQAAATGKRVFYLNLELWNASGEWIGRRRSSAAPRPEDGEDAFSRLLYTIKSSPASAAARLAEARERDTRLLIDYLPPCPYPEERLSMTADDAVKLIDCVSASKEYDLVVADLDSGLDELNRAVLERCDRIWWLVPDQAAARRKFALASQYWKRRWPDSFGRSERKIVCVGIGTSDSPDKRPGIDGWRAGSCGWLPEIPLWRAGSGPDGFGGIGSLPPAPAYQAAVVRLLEMSGLRGEGGSGYAAEADRGGTARDGQIADRPERYGIG</sequence>
<name>A0ABQ4N7X0_9BACL</name>
<protein>
    <recommendedName>
        <fullName evidence="4">AAA domain-containing protein</fullName>
    </recommendedName>
</protein>
<evidence type="ECO:0008006" key="4">
    <source>
        <dbReference type="Google" id="ProtNLM"/>
    </source>
</evidence>
<reference evidence="2 3" key="1">
    <citation type="submission" date="2021-04" db="EMBL/GenBank/DDBJ databases">
        <title>Draft genome sequence of Paenibacillus cisolokensis, LC2-13A.</title>
        <authorList>
            <person name="Uke A."/>
            <person name="Chhe C."/>
            <person name="Baramee S."/>
            <person name="Kosugi A."/>
        </authorList>
    </citation>
    <scope>NUCLEOTIDE SEQUENCE [LARGE SCALE GENOMIC DNA]</scope>
    <source>
        <strain evidence="2 3">LC2-13A</strain>
    </source>
</reference>
<organism evidence="2 3">
    <name type="scientific">Paenibacillus cisolokensis</name>
    <dbReference type="NCBI Taxonomy" id="1658519"/>
    <lineage>
        <taxon>Bacteria</taxon>
        <taxon>Bacillati</taxon>
        <taxon>Bacillota</taxon>
        <taxon>Bacilli</taxon>
        <taxon>Bacillales</taxon>
        <taxon>Paenibacillaceae</taxon>
        <taxon>Paenibacillus</taxon>
    </lineage>
</organism>
<dbReference type="InterPro" id="IPR027417">
    <property type="entry name" value="P-loop_NTPase"/>
</dbReference>
<dbReference type="RefSeq" id="WP_213529099.1">
    <property type="nucleotide sequence ID" value="NZ_BOVJ01000090.1"/>
</dbReference>
<dbReference type="EMBL" id="BOVJ01000090">
    <property type="protein sequence ID" value="GIQ64344.1"/>
    <property type="molecule type" value="Genomic_DNA"/>
</dbReference>
<evidence type="ECO:0000313" key="3">
    <source>
        <dbReference type="Proteomes" id="UP000680304"/>
    </source>
</evidence>
<evidence type="ECO:0000313" key="2">
    <source>
        <dbReference type="EMBL" id="GIQ64344.1"/>
    </source>
</evidence>
<evidence type="ECO:0000256" key="1">
    <source>
        <dbReference type="SAM" id="MobiDB-lite"/>
    </source>
</evidence>
<dbReference type="SUPFAM" id="SSF52540">
    <property type="entry name" value="P-loop containing nucleoside triphosphate hydrolases"/>
    <property type="match status" value="1"/>
</dbReference>
<feature type="compositionally biased region" description="Basic and acidic residues" evidence="1">
    <location>
        <begin position="345"/>
        <end position="367"/>
    </location>
</feature>
<comment type="caution">
    <text evidence="2">The sequence shown here is derived from an EMBL/GenBank/DDBJ whole genome shotgun (WGS) entry which is preliminary data.</text>
</comment>